<name>A0A8X8XT71_SALSN</name>
<dbReference type="PANTHER" id="PTHR33155">
    <property type="entry name" value="FANTASTIC FOUR-LIKE PROTEIN (DUF3049)"/>
    <property type="match status" value="1"/>
</dbReference>
<evidence type="ECO:0000256" key="1">
    <source>
        <dbReference type="ARBA" id="ARBA00008690"/>
    </source>
</evidence>
<keyword evidence="5" id="KW-1185">Reference proteome</keyword>
<protein>
    <recommendedName>
        <fullName evidence="3">FAF domain-containing protein</fullName>
    </recommendedName>
</protein>
<proteinExistence type="inferred from homology"/>
<dbReference type="Proteomes" id="UP000298416">
    <property type="component" value="Unassembled WGS sequence"/>
</dbReference>
<reference evidence="4" key="2">
    <citation type="submission" date="2020-08" db="EMBL/GenBank/DDBJ databases">
        <title>Plant Genome Project.</title>
        <authorList>
            <person name="Zhang R.-G."/>
        </authorList>
    </citation>
    <scope>NUCLEOTIDE SEQUENCE</scope>
    <source>
        <strain evidence="4">Huo1</strain>
        <tissue evidence="4">Leaf</tissue>
    </source>
</reference>
<dbReference type="InterPro" id="IPR046431">
    <property type="entry name" value="FAF_dom"/>
</dbReference>
<dbReference type="InterPro" id="IPR021410">
    <property type="entry name" value="FAF"/>
</dbReference>
<reference evidence="4" key="1">
    <citation type="submission" date="2018-01" db="EMBL/GenBank/DDBJ databases">
        <authorList>
            <person name="Mao J.F."/>
        </authorList>
    </citation>
    <scope>NUCLEOTIDE SEQUENCE</scope>
    <source>
        <strain evidence="4">Huo1</strain>
        <tissue evidence="4">Leaf</tissue>
    </source>
</reference>
<accession>A0A8X8XT71</accession>
<evidence type="ECO:0000313" key="5">
    <source>
        <dbReference type="Proteomes" id="UP000298416"/>
    </source>
</evidence>
<feature type="domain" description="FAF" evidence="3">
    <location>
        <begin position="108"/>
        <end position="153"/>
    </location>
</feature>
<evidence type="ECO:0000256" key="2">
    <source>
        <dbReference type="SAM" id="MobiDB-lite"/>
    </source>
</evidence>
<evidence type="ECO:0000259" key="3">
    <source>
        <dbReference type="Pfam" id="PF11250"/>
    </source>
</evidence>
<evidence type="ECO:0000313" key="4">
    <source>
        <dbReference type="EMBL" id="KAG6417695.1"/>
    </source>
</evidence>
<comment type="similarity">
    <text evidence="1">Belongs to the fantastic four family.</text>
</comment>
<sequence length="185" mass="21070">MRDYSQEKANEMATCGGLQQLFEMPLPENPSFHNSWKHIQSMKAAAGDNNHHHHSFTEIFGQPYLKDRDPTTPRSPLFTLSPTSSLSSDEEEMRNPARRSKRNYGGVPPPISCMGKRCLQPIRQNGRFILTEIRISTQEFLHACRENGRLKVHVVHSDEEDGDVETIHGGEEQQQQQHLQITATP</sequence>
<dbReference type="Pfam" id="PF11250">
    <property type="entry name" value="FAF"/>
    <property type="match status" value="1"/>
</dbReference>
<feature type="region of interest" description="Disordered" evidence="2">
    <location>
        <begin position="67"/>
        <end position="107"/>
    </location>
</feature>
<dbReference type="PANTHER" id="PTHR33155:SF9">
    <property type="entry name" value="FANTASTIC FOUR-LIKE PROTEIN (DUF3049)"/>
    <property type="match status" value="1"/>
</dbReference>
<feature type="compositionally biased region" description="Low complexity" evidence="2">
    <location>
        <begin position="72"/>
        <end position="87"/>
    </location>
</feature>
<dbReference type="EMBL" id="PNBA02000007">
    <property type="protein sequence ID" value="KAG6417695.1"/>
    <property type="molecule type" value="Genomic_DNA"/>
</dbReference>
<organism evidence="4">
    <name type="scientific">Salvia splendens</name>
    <name type="common">Scarlet sage</name>
    <dbReference type="NCBI Taxonomy" id="180675"/>
    <lineage>
        <taxon>Eukaryota</taxon>
        <taxon>Viridiplantae</taxon>
        <taxon>Streptophyta</taxon>
        <taxon>Embryophyta</taxon>
        <taxon>Tracheophyta</taxon>
        <taxon>Spermatophyta</taxon>
        <taxon>Magnoliopsida</taxon>
        <taxon>eudicotyledons</taxon>
        <taxon>Gunneridae</taxon>
        <taxon>Pentapetalae</taxon>
        <taxon>asterids</taxon>
        <taxon>lamiids</taxon>
        <taxon>Lamiales</taxon>
        <taxon>Lamiaceae</taxon>
        <taxon>Nepetoideae</taxon>
        <taxon>Mentheae</taxon>
        <taxon>Salviinae</taxon>
        <taxon>Salvia</taxon>
        <taxon>Salvia subgen. Calosphace</taxon>
        <taxon>core Calosphace</taxon>
    </lineage>
</organism>
<dbReference type="AlphaFoldDB" id="A0A8X8XT71"/>
<comment type="caution">
    <text evidence="4">The sequence shown here is derived from an EMBL/GenBank/DDBJ whole genome shotgun (WGS) entry which is preliminary data.</text>
</comment>
<gene>
    <name evidence="4" type="ORF">SASPL_119887</name>
</gene>